<feature type="compositionally biased region" description="Basic and acidic residues" evidence="1">
    <location>
        <begin position="7"/>
        <end position="17"/>
    </location>
</feature>
<dbReference type="VEuPathDB" id="FungiDB:RhiirFUN_005739"/>
<dbReference type="Proteomes" id="UP000234323">
    <property type="component" value="Unassembled WGS sequence"/>
</dbReference>
<comment type="caution">
    <text evidence="2">The sequence shown here is derived from an EMBL/GenBank/DDBJ whole genome shotgun (WGS) entry which is preliminary data.</text>
</comment>
<evidence type="ECO:0000313" key="3">
    <source>
        <dbReference type="Proteomes" id="UP000234323"/>
    </source>
</evidence>
<gene>
    <name evidence="2" type="ORF">RhiirA4_418534</name>
</gene>
<sequence length="129" mass="15051">MYFKDQQTTERAVEESIKQVSDGGDAAPLTSKVELAEDTVVDVINKHRMGLKKKLRKLVAVTKRKAVVEPKYEEWKEIFGKCGEDMEWEEIEKEADVELRILWRQVTNFFKTKVIKAVESHDVIKDIQR</sequence>
<name>A0A2I1GAW1_9GLOM</name>
<protein>
    <submittedName>
        <fullName evidence="2">Uncharacterized protein</fullName>
    </submittedName>
</protein>
<dbReference type="EMBL" id="LLXI01000276">
    <property type="protein sequence ID" value="PKY43772.1"/>
    <property type="molecule type" value="Genomic_DNA"/>
</dbReference>
<dbReference type="VEuPathDB" id="FungiDB:RhiirA1_453287"/>
<organism evidence="2 3">
    <name type="scientific">Rhizophagus irregularis</name>
    <dbReference type="NCBI Taxonomy" id="588596"/>
    <lineage>
        <taxon>Eukaryota</taxon>
        <taxon>Fungi</taxon>
        <taxon>Fungi incertae sedis</taxon>
        <taxon>Mucoromycota</taxon>
        <taxon>Glomeromycotina</taxon>
        <taxon>Glomeromycetes</taxon>
        <taxon>Glomerales</taxon>
        <taxon>Glomeraceae</taxon>
        <taxon>Rhizophagus</taxon>
    </lineage>
</organism>
<reference evidence="2 3" key="1">
    <citation type="submission" date="2015-10" db="EMBL/GenBank/DDBJ databases">
        <title>Genome analyses suggest a sexual origin of heterokaryosis in a supposedly ancient asexual fungus.</title>
        <authorList>
            <person name="Ropars J."/>
            <person name="Sedzielewska K."/>
            <person name="Noel J."/>
            <person name="Charron P."/>
            <person name="Farinelli L."/>
            <person name="Marton T."/>
            <person name="Kruger M."/>
            <person name="Pelin A."/>
            <person name="Brachmann A."/>
            <person name="Corradi N."/>
        </authorList>
    </citation>
    <scope>NUCLEOTIDE SEQUENCE [LARGE SCALE GENOMIC DNA]</scope>
    <source>
        <strain evidence="2 3">A4</strain>
    </source>
</reference>
<evidence type="ECO:0000313" key="2">
    <source>
        <dbReference type="EMBL" id="PKY43772.1"/>
    </source>
</evidence>
<evidence type="ECO:0000256" key="1">
    <source>
        <dbReference type="SAM" id="MobiDB-lite"/>
    </source>
</evidence>
<feature type="region of interest" description="Disordered" evidence="1">
    <location>
        <begin position="1"/>
        <end position="24"/>
    </location>
</feature>
<proteinExistence type="predicted"/>
<dbReference type="VEuPathDB" id="FungiDB:FUN_006020"/>
<accession>A0A2I1GAW1</accession>
<keyword evidence="3" id="KW-1185">Reference proteome</keyword>
<dbReference type="AlphaFoldDB" id="A0A2I1GAW1"/>